<sequence>MTVTMSPQIKFIKQQKPKLPRKRKKACIKVQGRKSYYSTVNLAKVDGEYPCKFWMNSTVEMRPTMINGTVALIPTPSQYW</sequence>
<organism evidence="1 2">
    <name type="scientific">Bacteroides stercoris</name>
    <dbReference type="NCBI Taxonomy" id="46506"/>
    <lineage>
        <taxon>Bacteria</taxon>
        <taxon>Pseudomonadati</taxon>
        <taxon>Bacteroidota</taxon>
        <taxon>Bacteroidia</taxon>
        <taxon>Bacteroidales</taxon>
        <taxon>Bacteroidaceae</taxon>
        <taxon>Bacteroides</taxon>
    </lineage>
</organism>
<dbReference type="EMBL" id="LRGC01000027">
    <property type="protein sequence ID" value="KWR51872.1"/>
    <property type="molecule type" value="Genomic_DNA"/>
</dbReference>
<reference evidence="1 2" key="1">
    <citation type="journal article" date="2016" name="BMC Genomics">
        <title>Type VI secretion systems of human gut Bacteroidales segregate into three genetic architectures, two of which are contained on mobile genetic elements.</title>
        <authorList>
            <person name="Coyne M.J."/>
            <person name="Roelofs K.G."/>
            <person name="Comstock L.E."/>
        </authorList>
    </citation>
    <scope>NUCLEOTIDE SEQUENCE [LARGE SCALE GENOMIC DNA]</scope>
    <source>
        <strain evidence="1 2">CL09T03C01</strain>
    </source>
</reference>
<evidence type="ECO:0000313" key="2">
    <source>
        <dbReference type="Proteomes" id="UP000056419"/>
    </source>
</evidence>
<keyword evidence="2" id="KW-1185">Reference proteome</keyword>
<evidence type="ECO:0000313" key="1">
    <source>
        <dbReference type="EMBL" id="KWR51872.1"/>
    </source>
</evidence>
<accession>A0A108T234</accession>
<dbReference type="Proteomes" id="UP000056419">
    <property type="component" value="Unassembled WGS sequence"/>
</dbReference>
<proteinExistence type="predicted"/>
<dbReference type="AlphaFoldDB" id="A0A108T234"/>
<name>A0A108T234_BACSE</name>
<dbReference type="STRING" id="46506.AA415_03113"/>
<gene>
    <name evidence="1" type="ORF">AA415_03113</name>
</gene>
<comment type="caution">
    <text evidence="1">The sequence shown here is derived from an EMBL/GenBank/DDBJ whole genome shotgun (WGS) entry which is preliminary data.</text>
</comment>
<protein>
    <submittedName>
        <fullName evidence="1">Uncharacterized protein</fullName>
    </submittedName>
</protein>